<comment type="caution">
    <text evidence="16">The sequence shown here is derived from an EMBL/GenBank/DDBJ whole genome shotgun (WGS) entry which is preliminary data.</text>
</comment>
<feature type="compositionally biased region" description="Low complexity" evidence="14">
    <location>
        <begin position="65"/>
        <end position="74"/>
    </location>
</feature>
<comment type="similarity">
    <text evidence="3">Belongs to the radical SAM superfamily. Biotin synthase family.</text>
</comment>
<sequence>MHRLGTALRAPGRRSLSSTTRDVPRKLSSAAARVFEEPEADWATAPRPRSITVTKVTKAPPAAPAGPATYASPADDAAVKDLVARRSAPRTDWTREEIAAVYDAPLLELLRDAAAVHRAHWDSRDVQQCTLLSIKTGGCTEDCGYCSQSVRHKTHVKPTRQLPVDDVLAAAKRAKAAGSSRFCMGAAWRELGNKKKAFREILEMVEKVNAEGLEVCATLGMLNEEQARQLKDAGLTAYNHNLDTSREFYPSVISTRTYDDRLATIANVQKAGISVCSGGILGLGEEEKDRVGLLHELANLPGGHPESVPINALVAVPGTPIGDGGKAEPVDVFGMCRMIAAARIVLPKTMVRLSAGRLEFSKGEQALMFMAGANSIFNGDVLLTTPNPKFSEDAQLFDTLGLRGLKPKPTTTHLKREVDAPMAA</sequence>
<dbReference type="Proteomes" id="UP001363151">
    <property type="component" value="Unassembled WGS sequence"/>
</dbReference>
<evidence type="ECO:0000256" key="1">
    <source>
        <dbReference type="ARBA" id="ARBA00001966"/>
    </source>
</evidence>
<feature type="region of interest" description="Disordered" evidence="14">
    <location>
        <begin position="1"/>
        <end position="74"/>
    </location>
</feature>
<evidence type="ECO:0000313" key="17">
    <source>
        <dbReference type="Proteomes" id="UP001363151"/>
    </source>
</evidence>
<keyword evidence="8" id="KW-0001">2Fe-2S</keyword>
<evidence type="ECO:0000256" key="6">
    <source>
        <dbReference type="ARBA" id="ARBA00022679"/>
    </source>
</evidence>
<dbReference type="InterPro" id="IPR013785">
    <property type="entry name" value="Aldolase_TIM"/>
</dbReference>
<dbReference type="SFLD" id="SFLDS00029">
    <property type="entry name" value="Radical_SAM"/>
    <property type="match status" value="1"/>
</dbReference>
<comment type="cofactor">
    <cofactor evidence="1">
        <name>[4Fe-4S] cluster</name>
        <dbReference type="ChEBI" id="CHEBI:49883"/>
    </cofactor>
</comment>
<evidence type="ECO:0000256" key="3">
    <source>
        <dbReference type="ARBA" id="ARBA00010765"/>
    </source>
</evidence>
<keyword evidence="12" id="KW-0411">Iron-sulfur</keyword>
<organism evidence="16 17">
    <name type="scientific">Aureococcus anophagefferens</name>
    <name type="common">Harmful bloom alga</name>
    <dbReference type="NCBI Taxonomy" id="44056"/>
    <lineage>
        <taxon>Eukaryota</taxon>
        <taxon>Sar</taxon>
        <taxon>Stramenopiles</taxon>
        <taxon>Ochrophyta</taxon>
        <taxon>Pelagophyceae</taxon>
        <taxon>Pelagomonadales</taxon>
        <taxon>Pelagomonadaceae</taxon>
        <taxon>Aureococcus</taxon>
    </lineage>
</organism>
<name>A0ABR1FLP1_AURAN</name>
<evidence type="ECO:0000256" key="13">
    <source>
        <dbReference type="ARBA" id="ARBA00034078"/>
    </source>
</evidence>
<evidence type="ECO:0000256" key="4">
    <source>
        <dbReference type="ARBA" id="ARBA00012236"/>
    </source>
</evidence>
<dbReference type="SMART" id="SM00729">
    <property type="entry name" value="Elp3"/>
    <property type="match status" value="1"/>
</dbReference>
<proteinExistence type="inferred from homology"/>
<evidence type="ECO:0000256" key="2">
    <source>
        <dbReference type="ARBA" id="ARBA00004942"/>
    </source>
</evidence>
<keyword evidence="7" id="KW-0949">S-adenosyl-L-methionine</keyword>
<keyword evidence="17" id="KW-1185">Reference proteome</keyword>
<dbReference type="HAMAP" id="MF_01694">
    <property type="entry name" value="BioB"/>
    <property type="match status" value="1"/>
</dbReference>
<evidence type="ECO:0000256" key="10">
    <source>
        <dbReference type="ARBA" id="ARBA00022756"/>
    </source>
</evidence>
<dbReference type="SMART" id="SM00876">
    <property type="entry name" value="BATS"/>
    <property type="match status" value="1"/>
</dbReference>
<evidence type="ECO:0000259" key="15">
    <source>
        <dbReference type="PROSITE" id="PS51918"/>
    </source>
</evidence>
<dbReference type="SUPFAM" id="SSF102114">
    <property type="entry name" value="Radical SAM enzymes"/>
    <property type="match status" value="1"/>
</dbReference>
<feature type="domain" description="Radical SAM core" evidence="15">
    <location>
        <begin position="124"/>
        <end position="357"/>
    </location>
</feature>
<dbReference type="InterPro" id="IPR006638">
    <property type="entry name" value="Elp3/MiaA/NifB-like_rSAM"/>
</dbReference>
<comment type="cofactor">
    <cofactor evidence="13">
        <name>[2Fe-2S] cluster</name>
        <dbReference type="ChEBI" id="CHEBI:190135"/>
    </cofactor>
</comment>
<comment type="pathway">
    <text evidence="2">Cofactor biosynthesis; biotin biosynthesis; biotin from 7,8-diaminononanoate: step 2/2.</text>
</comment>
<evidence type="ECO:0000256" key="14">
    <source>
        <dbReference type="SAM" id="MobiDB-lite"/>
    </source>
</evidence>
<dbReference type="EC" id="2.8.1.6" evidence="4"/>
<dbReference type="Pfam" id="PF04055">
    <property type="entry name" value="Radical_SAM"/>
    <property type="match status" value="1"/>
</dbReference>
<protein>
    <recommendedName>
        <fullName evidence="4">biotin synthase</fullName>
        <ecNumber evidence="4">2.8.1.6</ecNumber>
    </recommendedName>
</protein>
<keyword evidence="11" id="KW-0408">Iron</keyword>
<dbReference type="PANTHER" id="PTHR22976:SF2">
    <property type="entry name" value="BIOTIN SYNTHASE, MITOCHONDRIAL"/>
    <property type="match status" value="1"/>
</dbReference>
<accession>A0ABR1FLP1</accession>
<evidence type="ECO:0000256" key="7">
    <source>
        <dbReference type="ARBA" id="ARBA00022691"/>
    </source>
</evidence>
<dbReference type="SFLD" id="SFLDG01278">
    <property type="entry name" value="biotin_synthase_like"/>
    <property type="match status" value="1"/>
</dbReference>
<evidence type="ECO:0000313" key="16">
    <source>
        <dbReference type="EMBL" id="KAK7233099.1"/>
    </source>
</evidence>
<dbReference type="PROSITE" id="PS51918">
    <property type="entry name" value="RADICAL_SAM"/>
    <property type="match status" value="1"/>
</dbReference>
<gene>
    <name evidence="16" type="primary">BIO2</name>
    <name evidence="16" type="ORF">SO694_000392104</name>
</gene>
<dbReference type="InterPro" id="IPR007197">
    <property type="entry name" value="rSAM"/>
</dbReference>
<reference evidence="16 17" key="1">
    <citation type="submission" date="2024-03" db="EMBL/GenBank/DDBJ databases">
        <title>Aureococcus anophagefferens CCMP1851 and Kratosvirus quantuckense: Draft genome of a second virus-susceptible host strain in the model system.</title>
        <authorList>
            <person name="Chase E."/>
            <person name="Truchon A.R."/>
            <person name="Schepens W."/>
            <person name="Wilhelm S.W."/>
        </authorList>
    </citation>
    <scope>NUCLEOTIDE SEQUENCE [LARGE SCALE GENOMIC DNA]</scope>
    <source>
        <strain evidence="16 17">CCMP1851</strain>
    </source>
</reference>
<evidence type="ECO:0000256" key="12">
    <source>
        <dbReference type="ARBA" id="ARBA00023014"/>
    </source>
</evidence>
<dbReference type="SFLD" id="SFLDF00272">
    <property type="entry name" value="biotin_synthase"/>
    <property type="match status" value="1"/>
</dbReference>
<evidence type="ECO:0000256" key="11">
    <source>
        <dbReference type="ARBA" id="ARBA00023004"/>
    </source>
</evidence>
<evidence type="ECO:0000256" key="8">
    <source>
        <dbReference type="ARBA" id="ARBA00022714"/>
    </source>
</evidence>
<dbReference type="SFLD" id="SFLDG01060">
    <property type="entry name" value="BATS_domain_containing"/>
    <property type="match status" value="1"/>
</dbReference>
<dbReference type="InterPro" id="IPR010722">
    <property type="entry name" value="BATS_dom"/>
</dbReference>
<dbReference type="CDD" id="cd01335">
    <property type="entry name" value="Radical_SAM"/>
    <property type="match status" value="1"/>
</dbReference>
<keyword evidence="9" id="KW-0479">Metal-binding</keyword>
<dbReference type="NCBIfam" id="TIGR00433">
    <property type="entry name" value="bioB"/>
    <property type="match status" value="1"/>
</dbReference>
<dbReference type="Gene3D" id="3.20.20.70">
    <property type="entry name" value="Aldolase class I"/>
    <property type="match status" value="1"/>
</dbReference>
<evidence type="ECO:0000256" key="9">
    <source>
        <dbReference type="ARBA" id="ARBA00022723"/>
    </source>
</evidence>
<dbReference type="EMBL" id="JBBJCI010000364">
    <property type="protein sequence ID" value="KAK7233099.1"/>
    <property type="molecule type" value="Genomic_DNA"/>
</dbReference>
<dbReference type="InterPro" id="IPR058240">
    <property type="entry name" value="rSAM_sf"/>
</dbReference>
<keyword evidence="5" id="KW-0004">4Fe-4S</keyword>
<evidence type="ECO:0000256" key="5">
    <source>
        <dbReference type="ARBA" id="ARBA00022485"/>
    </source>
</evidence>
<dbReference type="Pfam" id="PF06968">
    <property type="entry name" value="BATS"/>
    <property type="match status" value="1"/>
</dbReference>
<keyword evidence="6" id="KW-0808">Transferase</keyword>
<keyword evidence="10" id="KW-0093">Biotin biosynthesis</keyword>
<dbReference type="InterPro" id="IPR024177">
    <property type="entry name" value="Biotin_synthase"/>
</dbReference>
<dbReference type="PANTHER" id="PTHR22976">
    <property type="entry name" value="BIOTIN SYNTHASE"/>
    <property type="match status" value="1"/>
</dbReference>
<dbReference type="InterPro" id="IPR002684">
    <property type="entry name" value="Biotin_synth/BioAB"/>
</dbReference>